<dbReference type="GO" id="GO:0006813">
    <property type="term" value="P:potassium ion transport"/>
    <property type="evidence" value="ECO:0007669"/>
    <property type="project" value="InterPro"/>
</dbReference>
<accession>A0A9D1DA10</accession>
<dbReference type="SUPFAM" id="SSF51735">
    <property type="entry name" value="NAD(P)-binding Rossmann-fold domains"/>
    <property type="match status" value="1"/>
</dbReference>
<name>A0A9D1DA10_9FIRM</name>
<feature type="domain" description="RCK C-terminal" evidence="4">
    <location>
        <begin position="198"/>
        <end position="279"/>
    </location>
</feature>
<dbReference type="Gene3D" id="3.40.50.720">
    <property type="entry name" value="NAD(P)-binding Rossmann-like Domain"/>
    <property type="match status" value="1"/>
</dbReference>
<feature type="non-terminal residue" evidence="5">
    <location>
        <position position="1"/>
    </location>
</feature>
<dbReference type="AlphaFoldDB" id="A0A9D1DA10"/>
<dbReference type="SUPFAM" id="SSF116726">
    <property type="entry name" value="TrkA C-terminal domain-like"/>
    <property type="match status" value="2"/>
</dbReference>
<evidence type="ECO:0000259" key="3">
    <source>
        <dbReference type="PROSITE" id="PS51201"/>
    </source>
</evidence>
<dbReference type="Proteomes" id="UP000886757">
    <property type="component" value="Unassembled WGS sequence"/>
</dbReference>
<feature type="domain" description="RCK N-terminal" evidence="3">
    <location>
        <begin position="55"/>
        <end position="183"/>
    </location>
</feature>
<dbReference type="Pfam" id="PF02080">
    <property type="entry name" value="TrkA_C"/>
    <property type="match status" value="2"/>
</dbReference>
<comment type="caution">
    <text evidence="5">The sequence shown here is derived from an EMBL/GenBank/DDBJ whole genome shotgun (WGS) entry which is preliminary data.</text>
</comment>
<dbReference type="EMBL" id="DVGK01000103">
    <property type="protein sequence ID" value="HIR14007.1"/>
    <property type="molecule type" value="Genomic_DNA"/>
</dbReference>
<proteinExistence type="predicted"/>
<dbReference type="Pfam" id="PF02254">
    <property type="entry name" value="TrkA_N"/>
    <property type="match status" value="1"/>
</dbReference>
<dbReference type="Gene3D" id="3.30.70.1450">
    <property type="entry name" value="Regulator of K+ conductance, C-terminal domain"/>
    <property type="match status" value="2"/>
</dbReference>
<evidence type="ECO:0000313" key="6">
    <source>
        <dbReference type="Proteomes" id="UP000886757"/>
    </source>
</evidence>
<evidence type="ECO:0000256" key="1">
    <source>
        <dbReference type="ARBA" id="ARBA00022448"/>
    </source>
</evidence>
<reference evidence="5" key="1">
    <citation type="submission" date="2020-10" db="EMBL/GenBank/DDBJ databases">
        <authorList>
            <person name="Gilroy R."/>
        </authorList>
    </citation>
    <scope>NUCLEOTIDE SEQUENCE</scope>
    <source>
        <strain evidence="5">ChiSjej4B22-8148</strain>
    </source>
</reference>
<gene>
    <name evidence="5" type="ORF">IAB31_08805</name>
</gene>
<keyword evidence="1" id="KW-0813">Transport</keyword>
<organism evidence="5 6">
    <name type="scientific">Candidatus Choladousia intestinavium</name>
    <dbReference type="NCBI Taxonomy" id="2840727"/>
    <lineage>
        <taxon>Bacteria</taxon>
        <taxon>Bacillati</taxon>
        <taxon>Bacillota</taxon>
        <taxon>Clostridia</taxon>
        <taxon>Lachnospirales</taxon>
        <taxon>Lachnospiraceae</taxon>
        <taxon>Lachnospiraceae incertae sedis</taxon>
        <taxon>Candidatus Choladousia</taxon>
    </lineage>
</organism>
<dbReference type="InterPro" id="IPR036291">
    <property type="entry name" value="NAD(P)-bd_dom_sf"/>
</dbReference>
<dbReference type="InterPro" id="IPR050721">
    <property type="entry name" value="Trk_Ktr_HKT_K-transport"/>
</dbReference>
<dbReference type="PANTHER" id="PTHR43833">
    <property type="entry name" value="POTASSIUM CHANNEL PROTEIN 2-RELATED-RELATED"/>
    <property type="match status" value="1"/>
</dbReference>
<protein>
    <submittedName>
        <fullName evidence="5">NAD-binding protein</fullName>
    </submittedName>
</protein>
<keyword evidence="2" id="KW-0406">Ion transport</keyword>
<dbReference type="PROSITE" id="PS51201">
    <property type="entry name" value="RCK_N"/>
    <property type="match status" value="1"/>
</dbReference>
<sequence>KLRCDILVCGVEREEKVYIPSGNFVLKDQDRISIIASPENSSKFFSKVGIHTQQVKSALIIGGGTLSYYLASSLLRMRIKVSIIEINEERCEELSELLPEANIVCGDATDKKLLLEEGLVNAEAFVTLTNFDEENILLSLFAKKVSSAKLITKVNRISFDDIVEGLDLGSVIYPRYITADYILRYVRAMGNSLGSNVETLYHILDGQAEALEFAVKETPNVTGVPLSQLDLKDNLLIACINRSRQIMIPRGQDTIQPGDTVIVVTTIKGLKDLKDVLKKR</sequence>
<dbReference type="PROSITE" id="PS51202">
    <property type="entry name" value="RCK_C"/>
    <property type="match status" value="2"/>
</dbReference>
<dbReference type="InterPro" id="IPR036721">
    <property type="entry name" value="RCK_C_sf"/>
</dbReference>
<dbReference type="InterPro" id="IPR006037">
    <property type="entry name" value="RCK_C"/>
</dbReference>
<dbReference type="InterPro" id="IPR003148">
    <property type="entry name" value="RCK_N"/>
</dbReference>
<evidence type="ECO:0000256" key="2">
    <source>
        <dbReference type="ARBA" id="ARBA00023065"/>
    </source>
</evidence>
<dbReference type="GO" id="GO:0008324">
    <property type="term" value="F:monoatomic cation transmembrane transporter activity"/>
    <property type="evidence" value="ECO:0007669"/>
    <property type="project" value="InterPro"/>
</dbReference>
<evidence type="ECO:0000259" key="4">
    <source>
        <dbReference type="PROSITE" id="PS51202"/>
    </source>
</evidence>
<feature type="domain" description="RCK C-terminal" evidence="4">
    <location>
        <begin position="1"/>
        <end position="51"/>
    </location>
</feature>
<dbReference type="PANTHER" id="PTHR43833:SF5">
    <property type="entry name" value="TRK SYSTEM POTASSIUM UPTAKE PROTEIN TRKA"/>
    <property type="match status" value="1"/>
</dbReference>
<reference evidence="5" key="2">
    <citation type="journal article" date="2021" name="PeerJ">
        <title>Extensive microbial diversity within the chicken gut microbiome revealed by metagenomics and culture.</title>
        <authorList>
            <person name="Gilroy R."/>
            <person name="Ravi A."/>
            <person name="Getino M."/>
            <person name="Pursley I."/>
            <person name="Horton D.L."/>
            <person name="Alikhan N.F."/>
            <person name="Baker D."/>
            <person name="Gharbi K."/>
            <person name="Hall N."/>
            <person name="Watson M."/>
            <person name="Adriaenssens E.M."/>
            <person name="Foster-Nyarko E."/>
            <person name="Jarju S."/>
            <person name="Secka A."/>
            <person name="Antonio M."/>
            <person name="Oren A."/>
            <person name="Chaudhuri R.R."/>
            <person name="La Ragione R."/>
            <person name="Hildebrand F."/>
            <person name="Pallen M.J."/>
        </authorList>
    </citation>
    <scope>NUCLEOTIDE SEQUENCE</scope>
    <source>
        <strain evidence="5">ChiSjej4B22-8148</strain>
    </source>
</reference>
<evidence type="ECO:0000313" key="5">
    <source>
        <dbReference type="EMBL" id="HIR14007.1"/>
    </source>
</evidence>